<dbReference type="Pfam" id="PF02518">
    <property type="entry name" value="HATPase_c"/>
    <property type="match status" value="1"/>
</dbReference>
<evidence type="ECO:0000256" key="6">
    <source>
        <dbReference type="ARBA" id="ARBA00023012"/>
    </source>
</evidence>
<dbReference type="PANTHER" id="PTHR43711:SF1">
    <property type="entry name" value="HISTIDINE KINASE 1"/>
    <property type="match status" value="1"/>
</dbReference>
<dbReference type="Pfam" id="PF00512">
    <property type="entry name" value="HisKA"/>
    <property type="match status" value="1"/>
</dbReference>
<dbReference type="CDD" id="cd00082">
    <property type="entry name" value="HisKA"/>
    <property type="match status" value="1"/>
</dbReference>
<dbReference type="FunFam" id="3.30.565.10:FF:000010">
    <property type="entry name" value="Sensor histidine kinase RcsC"/>
    <property type="match status" value="1"/>
</dbReference>
<dbReference type="InterPro" id="IPR004358">
    <property type="entry name" value="Sig_transdc_His_kin-like_C"/>
</dbReference>
<dbReference type="SMART" id="SM00387">
    <property type="entry name" value="HATPase_c"/>
    <property type="match status" value="1"/>
</dbReference>
<feature type="non-terminal residue" evidence="8">
    <location>
        <position position="218"/>
    </location>
</feature>
<proteinExistence type="predicted"/>
<dbReference type="PRINTS" id="PR00344">
    <property type="entry name" value="BCTRLSENSOR"/>
</dbReference>
<dbReference type="CDD" id="cd16922">
    <property type="entry name" value="HATPase_EvgS-ArcB-TorS-like"/>
    <property type="match status" value="1"/>
</dbReference>
<feature type="domain" description="Histidine kinase" evidence="7">
    <location>
        <begin position="1"/>
        <end position="217"/>
    </location>
</feature>
<comment type="catalytic activity">
    <reaction evidence="1">
        <text>ATP + protein L-histidine = ADP + protein N-phospho-L-histidine.</text>
        <dbReference type="EC" id="2.7.13.3"/>
    </reaction>
</comment>
<keyword evidence="5" id="KW-0418">Kinase</keyword>
<dbReference type="AlphaFoldDB" id="X1P1J8"/>
<name>X1P1J8_9ZZZZ</name>
<dbReference type="InterPro" id="IPR003594">
    <property type="entry name" value="HATPase_dom"/>
</dbReference>
<dbReference type="PROSITE" id="PS50109">
    <property type="entry name" value="HIS_KIN"/>
    <property type="match status" value="1"/>
</dbReference>
<dbReference type="GO" id="GO:0000155">
    <property type="term" value="F:phosphorelay sensor kinase activity"/>
    <property type="evidence" value="ECO:0007669"/>
    <property type="project" value="InterPro"/>
</dbReference>
<evidence type="ECO:0000313" key="8">
    <source>
        <dbReference type="EMBL" id="GAI50167.1"/>
    </source>
</evidence>
<evidence type="ECO:0000259" key="7">
    <source>
        <dbReference type="PROSITE" id="PS50109"/>
    </source>
</evidence>
<dbReference type="InterPro" id="IPR050736">
    <property type="entry name" value="Sensor_HK_Regulatory"/>
</dbReference>
<dbReference type="PANTHER" id="PTHR43711">
    <property type="entry name" value="TWO-COMPONENT HISTIDINE KINASE"/>
    <property type="match status" value="1"/>
</dbReference>
<dbReference type="EC" id="2.7.13.3" evidence="2"/>
<gene>
    <name evidence="8" type="ORF">S06H3_57831</name>
</gene>
<keyword evidence="4" id="KW-0808">Transferase</keyword>
<keyword evidence="6" id="KW-0902">Two-component regulatory system</keyword>
<sequence>MSHEIRTPLTAISGASHLLSESSLSSEQRKICSIIRQSGEQLLSLINDILDLAIIEAGEVSLEEREFSLNEALKKVISSFKLQVKEKELELKLIYPEDLPSNIRGDEEKITQIVSNFLSNALKFTEKGKVEVRVEELANSRIQISVKDTGAGISEEKLPLIFNKFYQVDGTIRRKYQGTGLGLTIVKGLVDVLGGEIKAQSTLKKGSTFSFNFSYRPV</sequence>
<organism evidence="8">
    <name type="scientific">marine sediment metagenome</name>
    <dbReference type="NCBI Taxonomy" id="412755"/>
    <lineage>
        <taxon>unclassified sequences</taxon>
        <taxon>metagenomes</taxon>
        <taxon>ecological metagenomes</taxon>
    </lineage>
</organism>
<accession>X1P1J8</accession>
<keyword evidence="3" id="KW-0597">Phosphoprotein</keyword>
<dbReference type="InterPro" id="IPR005467">
    <property type="entry name" value="His_kinase_dom"/>
</dbReference>
<dbReference type="InterPro" id="IPR003661">
    <property type="entry name" value="HisK_dim/P_dom"/>
</dbReference>
<evidence type="ECO:0000256" key="1">
    <source>
        <dbReference type="ARBA" id="ARBA00000085"/>
    </source>
</evidence>
<comment type="caution">
    <text evidence="8">The sequence shown here is derived from an EMBL/GenBank/DDBJ whole genome shotgun (WGS) entry which is preliminary data.</text>
</comment>
<dbReference type="SUPFAM" id="SSF47384">
    <property type="entry name" value="Homodimeric domain of signal transducing histidine kinase"/>
    <property type="match status" value="1"/>
</dbReference>
<evidence type="ECO:0000256" key="4">
    <source>
        <dbReference type="ARBA" id="ARBA00022679"/>
    </source>
</evidence>
<protein>
    <recommendedName>
        <fullName evidence="2">histidine kinase</fullName>
        <ecNumber evidence="2">2.7.13.3</ecNumber>
    </recommendedName>
</protein>
<dbReference type="SMART" id="SM00388">
    <property type="entry name" value="HisKA"/>
    <property type="match status" value="1"/>
</dbReference>
<evidence type="ECO:0000256" key="3">
    <source>
        <dbReference type="ARBA" id="ARBA00022553"/>
    </source>
</evidence>
<dbReference type="InterPro" id="IPR036097">
    <property type="entry name" value="HisK_dim/P_sf"/>
</dbReference>
<dbReference type="SUPFAM" id="SSF55874">
    <property type="entry name" value="ATPase domain of HSP90 chaperone/DNA topoisomerase II/histidine kinase"/>
    <property type="match status" value="1"/>
</dbReference>
<dbReference type="EMBL" id="BARV01037377">
    <property type="protein sequence ID" value="GAI50167.1"/>
    <property type="molecule type" value="Genomic_DNA"/>
</dbReference>
<dbReference type="Gene3D" id="3.30.565.10">
    <property type="entry name" value="Histidine kinase-like ATPase, C-terminal domain"/>
    <property type="match status" value="1"/>
</dbReference>
<evidence type="ECO:0000256" key="5">
    <source>
        <dbReference type="ARBA" id="ARBA00022777"/>
    </source>
</evidence>
<reference evidence="8" key="1">
    <citation type="journal article" date="2014" name="Front. Microbiol.">
        <title>High frequency of phylogenetically diverse reductive dehalogenase-homologous genes in deep subseafloor sedimentary metagenomes.</title>
        <authorList>
            <person name="Kawai M."/>
            <person name="Futagami T."/>
            <person name="Toyoda A."/>
            <person name="Takaki Y."/>
            <person name="Nishi S."/>
            <person name="Hori S."/>
            <person name="Arai W."/>
            <person name="Tsubouchi T."/>
            <person name="Morono Y."/>
            <person name="Uchiyama I."/>
            <person name="Ito T."/>
            <person name="Fujiyama A."/>
            <person name="Inagaki F."/>
            <person name="Takami H."/>
        </authorList>
    </citation>
    <scope>NUCLEOTIDE SEQUENCE</scope>
    <source>
        <strain evidence="8">Expedition CK06-06</strain>
    </source>
</reference>
<dbReference type="Gene3D" id="1.10.287.130">
    <property type="match status" value="1"/>
</dbReference>
<evidence type="ECO:0000256" key="2">
    <source>
        <dbReference type="ARBA" id="ARBA00012438"/>
    </source>
</evidence>
<dbReference type="InterPro" id="IPR036890">
    <property type="entry name" value="HATPase_C_sf"/>
</dbReference>